<dbReference type="AlphaFoldDB" id="A0A926IHB6"/>
<comment type="function">
    <text evidence="1">Removes C-terminal D-alanyl residues from sugar-peptide cell wall precursors.</text>
</comment>
<comment type="similarity">
    <text evidence="3 15">Belongs to the peptidase S11 family.</text>
</comment>
<evidence type="ECO:0000313" key="18">
    <source>
        <dbReference type="EMBL" id="MBC8585749.1"/>
    </source>
</evidence>
<evidence type="ECO:0000256" key="6">
    <source>
        <dbReference type="ARBA" id="ARBA00022670"/>
    </source>
</evidence>
<feature type="binding site" evidence="14">
    <location>
        <position position="236"/>
    </location>
    <ligand>
        <name>substrate</name>
    </ligand>
</feature>
<dbReference type="SMART" id="SM00936">
    <property type="entry name" value="PBP5_C"/>
    <property type="match status" value="1"/>
</dbReference>
<evidence type="ECO:0000313" key="19">
    <source>
        <dbReference type="Proteomes" id="UP000623678"/>
    </source>
</evidence>
<evidence type="ECO:0000256" key="1">
    <source>
        <dbReference type="ARBA" id="ARBA00003217"/>
    </source>
</evidence>
<dbReference type="InterPro" id="IPR012338">
    <property type="entry name" value="Beta-lactam/transpept-like"/>
</dbReference>
<dbReference type="EC" id="3.4.16.4" evidence="4"/>
<evidence type="ECO:0000256" key="7">
    <source>
        <dbReference type="ARBA" id="ARBA00022729"/>
    </source>
</evidence>
<evidence type="ECO:0000256" key="3">
    <source>
        <dbReference type="ARBA" id="ARBA00007164"/>
    </source>
</evidence>
<evidence type="ECO:0000256" key="11">
    <source>
        <dbReference type="ARBA" id="ARBA00023316"/>
    </source>
</evidence>
<accession>A0A926IHB6</accession>
<feature type="chain" id="PRO_5037549181" description="serine-type D-Ala-D-Ala carboxypeptidase" evidence="16">
    <location>
        <begin position="26"/>
        <end position="392"/>
    </location>
</feature>
<keyword evidence="10" id="KW-0573">Peptidoglycan synthesis</keyword>
<evidence type="ECO:0000256" key="4">
    <source>
        <dbReference type="ARBA" id="ARBA00012448"/>
    </source>
</evidence>
<evidence type="ECO:0000256" key="14">
    <source>
        <dbReference type="PIRSR" id="PIRSR618044-2"/>
    </source>
</evidence>
<evidence type="ECO:0000256" key="8">
    <source>
        <dbReference type="ARBA" id="ARBA00022801"/>
    </source>
</evidence>
<organism evidence="18 19">
    <name type="scientific">Youxingia wuxianensis</name>
    <dbReference type="NCBI Taxonomy" id="2763678"/>
    <lineage>
        <taxon>Bacteria</taxon>
        <taxon>Bacillati</taxon>
        <taxon>Bacillota</taxon>
        <taxon>Clostridia</taxon>
        <taxon>Eubacteriales</taxon>
        <taxon>Oscillospiraceae</taxon>
        <taxon>Youxingia</taxon>
    </lineage>
</organism>
<comment type="pathway">
    <text evidence="2">Cell wall biogenesis; peptidoglycan biosynthesis.</text>
</comment>
<feature type="active site" evidence="13">
    <location>
        <position position="133"/>
    </location>
</feature>
<feature type="active site" description="Acyl-ester intermediate" evidence="13">
    <location>
        <position position="73"/>
    </location>
</feature>
<evidence type="ECO:0000256" key="13">
    <source>
        <dbReference type="PIRSR" id="PIRSR618044-1"/>
    </source>
</evidence>
<dbReference type="GO" id="GO:0008360">
    <property type="term" value="P:regulation of cell shape"/>
    <property type="evidence" value="ECO:0007669"/>
    <property type="project" value="UniProtKB-KW"/>
</dbReference>
<dbReference type="Pfam" id="PF00768">
    <property type="entry name" value="Peptidase_S11"/>
    <property type="match status" value="1"/>
</dbReference>
<dbReference type="PANTHER" id="PTHR21581">
    <property type="entry name" value="D-ALANYL-D-ALANINE CARBOXYPEPTIDASE"/>
    <property type="match status" value="1"/>
</dbReference>
<dbReference type="InterPro" id="IPR012907">
    <property type="entry name" value="Peptidase_S11_C"/>
</dbReference>
<evidence type="ECO:0000256" key="2">
    <source>
        <dbReference type="ARBA" id="ARBA00004752"/>
    </source>
</evidence>
<dbReference type="PANTHER" id="PTHR21581:SF6">
    <property type="entry name" value="TRAFFICKING PROTEIN PARTICLE COMPLEX SUBUNIT 12"/>
    <property type="match status" value="1"/>
</dbReference>
<dbReference type="InterPro" id="IPR018044">
    <property type="entry name" value="Peptidase_S11"/>
</dbReference>
<sequence length="392" mass="42248">MTRRVLAFILCLAILLGTCFTTAWAEDEPDFTALETAAPVDDSLPAKSAILMEQDSGRILFEKDADIQLPPASITKIMTLLLVMEAIDNHQITLNDLVTCSPHAASMGGSQIWFEPGEQMSVDDLIKATAISSANDASVALGELIAGSEEAFVEMMNARAQELGMENTVFKNATGLDAEGHVSTARDIALMSRELIKHDLIKEYSSVWMSELRDGKTQLVNTNKLVRFYDGCTGLKTGTTDGAGSCLAATATRKGMSLVAVTLGSATSNDRFASARGLLDYGFANYTRVELPPLEELQPVKVRGGVNTQVEVQSLPPASVIVRAADKDSVQQEVTLVEDVQAPVEKGQLLGKVVVHVAGSKIDEYDLVAAQTIEKMTFFNALKQLLGYLIQM</sequence>
<proteinExistence type="inferred from homology"/>
<evidence type="ECO:0000256" key="9">
    <source>
        <dbReference type="ARBA" id="ARBA00022960"/>
    </source>
</evidence>
<dbReference type="RefSeq" id="WP_262395466.1">
    <property type="nucleotide sequence ID" value="NZ_JACRTD010000006.1"/>
</dbReference>
<protein>
    <recommendedName>
        <fullName evidence="4">serine-type D-Ala-D-Ala carboxypeptidase</fullName>
        <ecNumber evidence="4">3.4.16.4</ecNumber>
    </recommendedName>
</protein>
<comment type="caution">
    <text evidence="18">The sequence shown here is derived from an EMBL/GenBank/DDBJ whole genome shotgun (WGS) entry which is preliminary data.</text>
</comment>
<dbReference type="GO" id="GO:0071555">
    <property type="term" value="P:cell wall organization"/>
    <property type="evidence" value="ECO:0007669"/>
    <property type="project" value="UniProtKB-KW"/>
</dbReference>
<dbReference type="InterPro" id="IPR037167">
    <property type="entry name" value="Peptidase_S11_C_sf"/>
</dbReference>
<keyword evidence="8" id="KW-0378">Hydrolase</keyword>
<dbReference type="SUPFAM" id="SSF56601">
    <property type="entry name" value="beta-lactamase/transpeptidase-like"/>
    <property type="match status" value="1"/>
</dbReference>
<dbReference type="GO" id="GO:0009002">
    <property type="term" value="F:serine-type D-Ala-D-Ala carboxypeptidase activity"/>
    <property type="evidence" value="ECO:0007669"/>
    <property type="project" value="UniProtKB-EC"/>
</dbReference>
<keyword evidence="19" id="KW-1185">Reference proteome</keyword>
<name>A0A926IHB6_9FIRM</name>
<evidence type="ECO:0000256" key="12">
    <source>
        <dbReference type="ARBA" id="ARBA00034000"/>
    </source>
</evidence>
<gene>
    <name evidence="18" type="ORF">H8705_09145</name>
</gene>
<dbReference type="InterPro" id="IPR001967">
    <property type="entry name" value="Peptidase_S11_N"/>
</dbReference>
<dbReference type="InterPro" id="IPR015956">
    <property type="entry name" value="Peniciliin-bd_prot_C_sf"/>
</dbReference>
<keyword evidence="9" id="KW-0133">Cell shape</keyword>
<keyword evidence="7 16" id="KW-0732">Signal</keyword>
<dbReference type="SUPFAM" id="SSF69189">
    <property type="entry name" value="Penicillin-binding protein associated domain"/>
    <property type="match status" value="1"/>
</dbReference>
<dbReference type="GO" id="GO:0009252">
    <property type="term" value="P:peptidoglycan biosynthetic process"/>
    <property type="evidence" value="ECO:0007669"/>
    <property type="project" value="UniProtKB-KW"/>
</dbReference>
<feature type="domain" description="Peptidase S11 D-Ala-D-Ala carboxypeptidase A C-terminal" evidence="17">
    <location>
        <begin position="286"/>
        <end position="375"/>
    </location>
</feature>
<comment type="catalytic activity">
    <reaction evidence="12">
        <text>Preferential cleavage: (Ac)2-L-Lys-D-Ala-|-D-Ala. Also transpeptidation of peptidyl-alanyl moieties that are N-acyl substituents of D-alanine.</text>
        <dbReference type="EC" id="3.4.16.4"/>
    </reaction>
</comment>
<keyword evidence="5 18" id="KW-0121">Carboxypeptidase</keyword>
<feature type="active site" description="Proton acceptor" evidence="13">
    <location>
        <position position="76"/>
    </location>
</feature>
<evidence type="ECO:0000256" key="15">
    <source>
        <dbReference type="RuleBase" id="RU004016"/>
    </source>
</evidence>
<feature type="signal peptide" evidence="16">
    <location>
        <begin position="1"/>
        <end position="25"/>
    </location>
</feature>
<dbReference type="GO" id="GO:0006508">
    <property type="term" value="P:proteolysis"/>
    <property type="evidence" value="ECO:0007669"/>
    <property type="project" value="UniProtKB-KW"/>
</dbReference>
<evidence type="ECO:0000256" key="5">
    <source>
        <dbReference type="ARBA" id="ARBA00022645"/>
    </source>
</evidence>
<dbReference type="Gene3D" id="2.60.410.10">
    <property type="entry name" value="D-Ala-D-Ala carboxypeptidase, C-terminal domain"/>
    <property type="match status" value="1"/>
</dbReference>
<dbReference type="Proteomes" id="UP000623678">
    <property type="component" value="Unassembled WGS sequence"/>
</dbReference>
<keyword evidence="11" id="KW-0961">Cell wall biogenesis/degradation</keyword>
<dbReference type="PRINTS" id="PR00725">
    <property type="entry name" value="DADACBPTASE1"/>
</dbReference>
<dbReference type="Gene3D" id="3.40.710.10">
    <property type="entry name" value="DD-peptidase/beta-lactamase superfamily"/>
    <property type="match status" value="1"/>
</dbReference>
<keyword evidence="6" id="KW-0645">Protease</keyword>
<reference evidence="18" key="1">
    <citation type="submission" date="2020-08" db="EMBL/GenBank/DDBJ databases">
        <title>Genome public.</title>
        <authorList>
            <person name="Liu C."/>
            <person name="Sun Q."/>
        </authorList>
    </citation>
    <scope>NUCLEOTIDE SEQUENCE</scope>
    <source>
        <strain evidence="18">NSJ-64</strain>
    </source>
</reference>
<dbReference type="Pfam" id="PF07943">
    <property type="entry name" value="PBP5_C"/>
    <property type="match status" value="1"/>
</dbReference>
<evidence type="ECO:0000256" key="16">
    <source>
        <dbReference type="SAM" id="SignalP"/>
    </source>
</evidence>
<evidence type="ECO:0000256" key="10">
    <source>
        <dbReference type="ARBA" id="ARBA00022984"/>
    </source>
</evidence>
<dbReference type="EMBL" id="JACRTD010000006">
    <property type="protein sequence ID" value="MBC8585749.1"/>
    <property type="molecule type" value="Genomic_DNA"/>
</dbReference>
<evidence type="ECO:0000259" key="17">
    <source>
        <dbReference type="SMART" id="SM00936"/>
    </source>
</evidence>